<sequence length="149" mass="15265">MFRACAEVATSALDADRRTAVVLTDPGPAPDFAEAAARHPTRVIEVSAHRRLAIGVAHGMALTGLRPVVHATTPFLDRRPHQELALLGRRGSAAVVVGPSAPGDLALLDALPGWTVQLPGHPAEAAGLLAAALRGDGPVYLGLSAPTSP</sequence>
<protein>
    <submittedName>
        <fullName evidence="2">Transketolase</fullName>
    </submittedName>
</protein>
<dbReference type="AlphaFoldDB" id="A0A4R4T5H9"/>
<gene>
    <name evidence="2" type="ORF">E1283_23990</name>
</gene>
<comment type="caution">
    <text evidence="2">The sequence shown here is derived from an EMBL/GenBank/DDBJ whole genome shotgun (WGS) entry which is preliminary data.</text>
</comment>
<evidence type="ECO:0000313" key="3">
    <source>
        <dbReference type="Proteomes" id="UP000295345"/>
    </source>
</evidence>
<feature type="domain" description="Transketolase-like pyrimidine-binding" evidence="1">
    <location>
        <begin position="4"/>
        <end position="143"/>
    </location>
</feature>
<keyword evidence="3" id="KW-1185">Reference proteome</keyword>
<reference evidence="2 3" key="1">
    <citation type="submission" date="2019-03" db="EMBL/GenBank/DDBJ databases">
        <title>Draft genome sequences of novel Actinobacteria.</title>
        <authorList>
            <person name="Sahin N."/>
            <person name="Ay H."/>
            <person name="Saygin H."/>
        </authorList>
    </citation>
    <scope>NUCLEOTIDE SEQUENCE [LARGE SCALE GENOMIC DNA]</scope>
    <source>
        <strain evidence="2 3">DSM 41900</strain>
    </source>
</reference>
<evidence type="ECO:0000259" key="1">
    <source>
        <dbReference type="Pfam" id="PF02779"/>
    </source>
</evidence>
<dbReference type="Pfam" id="PF02779">
    <property type="entry name" value="Transket_pyr"/>
    <property type="match status" value="1"/>
</dbReference>
<name>A0A4R4T5H9_9ACTN</name>
<dbReference type="InterPro" id="IPR029061">
    <property type="entry name" value="THDP-binding"/>
</dbReference>
<dbReference type="InterPro" id="IPR005475">
    <property type="entry name" value="Transketolase-like_Pyr-bd"/>
</dbReference>
<proteinExistence type="predicted"/>
<evidence type="ECO:0000313" key="2">
    <source>
        <dbReference type="EMBL" id="TDC71096.1"/>
    </source>
</evidence>
<dbReference type="SUPFAM" id="SSF52518">
    <property type="entry name" value="Thiamin diphosphate-binding fold (THDP-binding)"/>
    <property type="match status" value="1"/>
</dbReference>
<accession>A0A4R4T5H9</accession>
<dbReference type="GO" id="GO:0000287">
    <property type="term" value="F:magnesium ion binding"/>
    <property type="evidence" value="ECO:0007669"/>
    <property type="project" value="UniProtKB-ARBA"/>
</dbReference>
<dbReference type="Proteomes" id="UP000295345">
    <property type="component" value="Unassembled WGS sequence"/>
</dbReference>
<organism evidence="2 3">
    <name type="scientific">Streptomyces hainanensis</name>
    <dbReference type="NCBI Taxonomy" id="402648"/>
    <lineage>
        <taxon>Bacteria</taxon>
        <taxon>Bacillati</taxon>
        <taxon>Actinomycetota</taxon>
        <taxon>Actinomycetes</taxon>
        <taxon>Kitasatosporales</taxon>
        <taxon>Streptomycetaceae</taxon>
        <taxon>Streptomyces</taxon>
    </lineage>
</organism>
<dbReference type="EMBL" id="SMKI01000289">
    <property type="protein sequence ID" value="TDC71096.1"/>
    <property type="molecule type" value="Genomic_DNA"/>
</dbReference>
<feature type="non-terminal residue" evidence="2">
    <location>
        <position position="149"/>
    </location>
</feature>
<dbReference type="Gene3D" id="3.40.50.970">
    <property type="match status" value="1"/>
</dbReference>